<feature type="compositionally biased region" description="Basic and acidic residues" evidence="5">
    <location>
        <begin position="623"/>
        <end position="638"/>
    </location>
</feature>
<proteinExistence type="inferred from homology"/>
<dbReference type="Pfam" id="PF00107">
    <property type="entry name" value="ADH_zinc_N"/>
    <property type="match status" value="1"/>
</dbReference>
<dbReference type="Gene3D" id="3.90.180.10">
    <property type="entry name" value="Medium-chain alcohol dehydrogenases, catalytic domain"/>
    <property type="match status" value="1"/>
</dbReference>
<feature type="compositionally biased region" description="Polar residues" evidence="5">
    <location>
        <begin position="547"/>
        <end position="556"/>
    </location>
</feature>
<dbReference type="Proteomes" id="UP000287352">
    <property type="component" value="Unassembled WGS sequence"/>
</dbReference>
<feature type="domain" description="Alcohol dehydrogenase-like N-terminal" evidence="7">
    <location>
        <begin position="48"/>
        <end position="170"/>
    </location>
</feature>
<comment type="similarity">
    <text evidence="4">Belongs to the zinc-containing alcohol dehydrogenase family.</text>
</comment>
<keyword evidence="9" id="KW-1185">Reference proteome</keyword>
<dbReference type="Pfam" id="PF08240">
    <property type="entry name" value="ADH_N"/>
    <property type="match status" value="1"/>
</dbReference>
<feature type="compositionally biased region" description="Low complexity" evidence="5">
    <location>
        <begin position="591"/>
        <end position="606"/>
    </location>
</feature>
<dbReference type="InterPro" id="IPR011032">
    <property type="entry name" value="GroES-like_sf"/>
</dbReference>
<dbReference type="GO" id="GO:0016491">
    <property type="term" value="F:oxidoreductase activity"/>
    <property type="evidence" value="ECO:0007669"/>
    <property type="project" value="UniProtKB-KW"/>
</dbReference>
<feature type="compositionally biased region" description="Low complexity" evidence="5">
    <location>
        <begin position="522"/>
        <end position="541"/>
    </location>
</feature>
<evidence type="ECO:0000256" key="5">
    <source>
        <dbReference type="SAM" id="MobiDB-lite"/>
    </source>
</evidence>
<keyword evidence="1 4" id="KW-0479">Metal-binding</keyword>
<dbReference type="Gene3D" id="3.40.50.720">
    <property type="entry name" value="NAD(P)-binding Rossmann-like Domain"/>
    <property type="match status" value="1"/>
</dbReference>
<dbReference type="InterPro" id="IPR013149">
    <property type="entry name" value="ADH-like_C"/>
</dbReference>
<evidence type="ECO:0000313" key="9">
    <source>
        <dbReference type="Proteomes" id="UP000287352"/>
    </source>
</evidence>
<evidence type="ECO:0008006" key="10">
    <source>
        <dbReference type="Google" id="ProtNLM"/>
    </source>
</evidence>
<evidence type="ECO:0000313" key="8">
    <source>
        <dbReference type="EMBL" id="GCE10390.1"/>
    </source>
</evidence>
<dbReference type="PANTHER" id="PTHR43401:SF2">
    <property type="entry name" value="L-THREONINE 3-DEHYDROGENASE"/>
    <property type="match status" value="1"/>
</dbReference>
<dbReference type="InterPro" id="IPR002328">
    <property type="entry name" value="ADH_Zn_CS"/>
</dbReference>
<evidence type="ECO:0000256" key="2">
    <source>
        <dbReference type="ARBA" id="ARBA00022833"/>
    </source>
</evidence>
<evidence type="ECO:0000256" key="1">
    <source>
        <dbReference type="ARBA" id="ARBA00022723"/>
    </source>
</evidence>
<dbReference type="SUPFAM" id="SSF51735">
    <property type="entry name" value="NAD(P)-binding Rossmann-fold domains"/>
    <property type="match status" value="1"/>
</dbReference>
<evidence type="ECO:0000256" key="4">
    <source>
        <dbReference type="RuleBase" id="RU361277"/>
    </source>
</evidence>
<dbReference type="GO" id="GO:0008270">
    <property type="term" value="F:zinc ion binding"/>
    <property type="evidence" value="ECO:0007669"/>
    <property type="project" value="InterPro"/>
</dbReference>
<protein>
    <recommendedName>
        <fullName evidence="10">Enoyl reductase (ER) domain-containing protein</fullName>
    </recommendedName>
</protein>
<dbReference type="InterPro" id="IPR036291">
    <property type="entry name" value="NAD(P)-bd_dom_sf"/>
</dbReference>
<dbReference type="PANTHER" id="PTHR43401">
    <property type="entry name" value="L-THREONINE 3-DEHYDROGENASE"/>
    <property type="match status" value="1"/>
</dbReference>
<feature type="domain" description="Alcohol dehydrogenase-like C-terminal" evidence="6">
    <location>
        <begin position="210"/>
        <end position="342"/>
    </location>
</feature>
<reference evidence="9" key="1">
    <citation type="submission" date="2018-12" db="EMBL/GenBank/DDBJ databases">
        <title>Tengunoibacter tsumagoiensis gen. nov., sp. nov., Dictyobacter kobayashii sp. nov., D. alpinus sp. nov., and D. joshuensis sp. nov. and description of Dictyobacteraceae fam. nov. within the order Ktedonobacterales isolated from Tengu-no-mugimeshi.</title>
        <authorList>
            <person name="Wang C.M."/>
            <person name="Zheng Y."/>
            <person name="Sakai Y."/>
            <person name="Toyoda A."/>
            <person name="Minakuchi Y."/>
            <person name="Abe K."/>
            <person name="Yokota A."/>
            <person name="Yabe S."/>
        </authorList>
    </citation>
    <scope>NUCLEOTIDE SEQUENCE [LARGE SCALE GENOMIC DNA]</scope>
    <source>
        <strain evidence="9">Uno3</strain>
    </source>
</reference>
<dbReference type="EMBL" id="BIFR01000001">
    <property type="protein sequence ID" value="GCE10390.1"/>
    <property type="molecule type" value="Genomic_DNA"/>
</dbReference>
<dbReference type="RefSeq" id="WP_161975188.1">
    <property type="nucleotide sequence ID" value="NZ_BIFR01000001.1"/>
</dbReference>
<evidence type="ECO:0000259" key="7">
    <source>
        <dbReference type="Pfam" id="PF08240"/>
    </source>
</evidence>
<dbReference type="PROSITE" id="PS00059">
    <property type="entry name" value="ADH_ZINC"/>
    <property type="match status" value="1"/>
</dbReference>
<dbReference type="InterPro" id="IPR013154">
    <property type="entry name" value="ADH-like_N"/>
</dbReference>
<keyword evidence="3" id="KW-0560">Oxidoreductase</keyword>
<comment type="caution">
    <text evidence="8">The sequence shown here is derived from an EMBL/GenBank/DDBJ whole genome shotgun (WGS) entry which is preliminary data.</text>
</comment>
<gene>
    <name evidence="8" type="ORF">KTT_02490</name>
</gene>
<dbReference type="AlphaFoldDB" id="A0A401ZUG4"/>
<evidence type="ECO:0000259" key="6">
    <source>
        <dbReference type="Pfam" id="PF00107"/>
    </source>
</evidence>
<keyword evidence="2 4" id="KW-0862">Zinc</keyword>
<accession>A0A401ZUG4</accession>
<name>A0A401ZUG4_9CHLR</name>
<sequence>MWTSTLELDARRVLLTQLIGRFYRDAYFSSFSPLQVQNLPRQPLPDMGWVRVRNRLAGICGTDLHLIYGDADLRTAPTAVPGLRQSYPGHEIVGEVIEIGDHVQRLQVGARVALQHGPNCRAAGIQPPCRSCAHGSYNLCVNSSRIGQYAIGGGWSEEMLIHEQQLFSIPSYLSDEQAVMLEPTAVAVHAVLRRLPQPGEHILIIGAGTIGLLTLQVVKALVPQVTVSVLARHSFQVEQATRLGASHIIYPQDSYHGVQRATGAKLTHGFFGNKMLHGGYDVIYDTVGQRNTLHHALRWTRAQGTLVLVGLNLHLMHIDLTPVWYQEINLIGSTSHGTEVWPLGSQQRTSTFQVATELIQRGLLHPEQLITHHFALNNYKHALMTATNKADSRAIKVVFDYSLLPASVVPNVRAAGRHRHPLAHIPPLPEQYYSREDEEAFEAAPVEQRTPVPSAIQATPPIPPIDEATWNAAMSYVSNTPDNEDTATAMPSLRKRYSRKLPPDEQGSQEAQANDDAQKVHAPIARRPSRPSTSSATSPQPILLPTEQPSTQIPTMPQSSELLAEPEEEEAQTSEVERSASVQRPLDEDQAAAAEAIAAQELASESFDVPDDYAGQSDTIEEPDSHFARENRRNETKLPQKASHQVEETQTGYVRPRPRHRKKR</sequence>
<comment type="cofactor">
    <cofactor evidence="4">
        <name>Zn(2+)</name>
        <dbReference type="ChEBI" id="CHEBI:29105"/>
    </cofactor>
</comment>
<evidence type="ECO:0000256" key="3">
    <source>
        <dbReference type="ARBA" id="ARBA00023002"/>
    </source>
</evidence>
<dbReference type="InterPro" id="IPR050129">
    <property type="entry name" value="Zn_alcohol_dh"/>
</dbReference>
<dbReference type="SUPFAM" id="SSF50129">
    <property type="entry name" value="GroES-like"/>
    <property type="match status" value="1"/>
</dbReference>
<feature type="region of interest" description="Disordered" evidence="5">
    <location>
        <begin position="499"/>
        <end position="664"/>
    </location>
</feature>
<organism evidence="8 9">
    <name type="scientific">Tengunoibacter tsumagoiensis</name>
    <dbReference type="NCBI Taxonomy" id="2014871"/>
    <lineage>
        <taxon>Bacteria</taxon>
        <taxon>Bacillati</taxon>
        <taxon>Chloroflexota</taxon>
        <taxon>Ktedonobacteria</taxon>
        <taxon>Ktedonobacterales</taxon>
        <taxon>Dictyobacteraceae</taxon>
        <taxon>Tengunoibacter</taxon>
    </lineage>
</organism>